<feature type="transmembrane region" description="Helical" evidence="9">
    <location>
        <begin position="12"/>
        <end position="36"/>
    </location>
</feature>
<dbReference type="InterPro" id="IPR000515">
    <property type="entry name" value="MetI-like"/>
</dbReference>
<name>A0A380GWD2_9STAP</name>
<dbReference type="GO" id="GO:0005886">
    <property type="term" value="C:plasma membrane"/>
    <property type="evidence" value="ECO:0007669"/>
    <property type="project" value="UniProtKB-SubCell"/>
</dbReference>
<comment type="similarity">
    <text evidence="9">Belongs to the binding-protein-dependent transport system permease family.</text>
</comment>
<keyword evidence="7" id="KW-0921">Nickel transport</keyword>
<dbReference type="Gene3D" id="1.10.3720.10">
    <property type="entry name" value="MetI-like"/>
    <property type="match status" value="1"/>
</dbReference>
<gene>
    <name evidence="11" type="primary">gsiD</name>
    <name evidence="11" type="ORF">NCTC11807_00137</name>
</gene>
<dbReference type="SUPFAM" id="SSF52540">
    <property type="entry name" value="P-loop containing nucleoside triphosphate hydrolases"/>
    <property type="match status" value="1"/>
</dbReference>
<evidence type="ECO:0000259" key="10">
    <source>
        <dbReference type="PROSITE" id="PS50928"/>
    </source>
</evidence>
<evidence type="ECO:0000256" key="8">
    <source>
        <dbReference type="ARBA" id="ARBA00023136"/>
    </source>
</evidence>
<dbReference type="InterPro" id="IPR035906">
    <property type="entry name" value="MetI-like_sf"/>
</dbReference>
<accession>A0A380GWD2</accession>
<dbReference type="GO" id="GO:0055085">
    <property type="term" value="P:transmembrane transport"/>
    <property type="evidence" value="ECO:0007669"/>
    <property type="project" value="InterPro"/>
</dbReference>
<dbReference type="Pfam" id="PF00528">
    <property type="entry name" value="BPD_transp_1"/>
    <property type="match status" value="1"/>
</dbReference>
<dbReference type="InterPro" id="IPR025966">
    <property type="entry name" value="OppC_N"/>
</dbReference>
<dbReference type="SUPFAM" id="SSF161098">
    <property type="entry name" value="MetI-like"/>
    <property type="match status" value="1"/>
</dbReference>
<dbReference type="InterPro" id="IPR050366">
    <property type="entry name" value="BP-dependent_transpt_permease"/>
</dbReference>
<keyword evidence="5 9" id="KW-0812">Transmembrane</keyword>
<dbReference type="InterPro" id="IPR053474">
    <property type="entry name" value="Staphylopine_ABC_permease"/>
</dbReference>
<dbReference type="EMBL" id="UHDZ01000001">
    <property type="protein sequence ID" value="SUM67213.1"/>
    <property type="molecule type" value="Genomic_DNA"/>
</dbReference>
<feature type="transmembrane region" description="Helical" evidence="9">
    <location>
        <begin position="77"/>
        <end position="103"/>
    </location>
</feature>
<evidence type="ECO:0000313" key="12">
    <source>
        <dbReference type="Proteomes" id="UP000255425"/>
    </source>
</evidence>
<organism evidence="11 12">
    <name type="scientific">Staphylococcus saccharolyticus</name>
    <dbReference type="NCBI Taxonomy" id="33028"/>
    <lineage>
        <taxon>Bacteria</taxon>
        <taxon>Bacillati</taxon>
        <taxon>Bacillota</taxon>
        <taxon>Bacilli</taxon>
        <taxon>Bacillales</taxon>
        <taxon>Staphylococcaceae</taxon>
        <taxon>Staphylococcus</taxon>
    </lineage>
</organism>
<keyword evidence="2 9" id="KW-0813">Transport</keyword>
<protein>
    <submittedName>
        <fullName evidence="11">Opp-1C protein</fullName>
    </submittedName>
</protein>
<evidence type="ECO:0000256" key="9">
    <source>
        <dbReference type="RuleBase" id="RU363032"/>
    </source>
</evidence>
<keyword evidence="8 9" id="KW-0472">Membrane</keyword>
<dbReference type="AlphaFoldDB" id="A0A380GWD2"/>
<dbReference type="PANTHER" id="PTHR43386">
    <property type="entry name" value="OLIGOPEPTIDE TRANSPORT SYSTEM PERMEASE PROTEIN APPC"/>
    <property type="match status" value="1"/>
</dbReference>
<keyword evidence="3" id="KW-1003">Cell membrane</keyword>
<evidence type="ECO:0000256" key="5">
    <source>
        <dbReference type="ARBA" id="ARBA00022692"/>
    </source>
</evidence>
<dbReference type="PANTHER" id="PTHR43386:SF1">
    <property type="entry name" value="D,D-DIPEPTIDE TRANSPORT SYSTEM PERMEASE PROTEIN DDPC-RELATED"/>
    <property type="match status" value="1"/>
</dbReference>
<proteinExistence type="inferred from homology"/>
<evidence type="ECO:0000256" key="2">
    <source>
        <dbReference type="ARBA" id="ARBA00022448"/>
    </source>
</evidence>
<keyword evidence="6 9" id="KW-1133">Transmembrane helix</keyword>
<evidence type="ECO:0000256" key="1">
    <source>
        <dbReference type="ARBA" id="ARBA00004651"/>
    </source>
</evidence>
<feature type="domain" description="ABC transmembrane type-1" evidence="10">
    <location>
        <begin position="73"/>
        <end position="249"/>
    </location>
</feature>
<dbReference type="NCBIfam" id="NF045473">
    <property type="entry name" value="Opp1C"/>
    <property type="match status" value="1"/>
</dbReference>
<dbReference type="InterPro" id="IPR027417">
    <property type="entry name" value="P-loop_NTPase"/>
</dbReference>
<evidence type="ECO:0000256" key="3">
    <source>
        <dbReference type="ARBA" id="ARBA00022475"/>
    </source>
</evidence>
<dbReference type="CDD" id="cd06261">
    <property type="entry name" value="TM_PBP2"/>
    <property type="match status" value="1"/>
</dbReference>
<dbReference type="PROSITE" id="PS50928">
    <property type="entry name" value="ABC_TM1"/>
    <property type="match status" value="1"/>
</dbReference>
<sequence>MIVLQRLLRDKGAVIALTIILVYVVLGLFTPTVTFYNPNHVDTANNFSGMSWAHWLGTDHLGRDVLIRMIYAIRPSLLYVFIALIISVLIGSALGFISGYLLGYIDTFIMRLCDIMLAFPSYVITLALITLFGMGLENIILAFILTRWAWFCRVIRTRVMQYIEADHVKFAKTIGMSNSAIIQKHILPLTLADIAIFASSSMCSMILQMSGFSFLGLGVKPPTAEWGMMLNKARKVMFTHPEMMMNYRYRDCDYCHGVQFPFRCLTSCNRSTNDYQRKMVCNEERCKIMKTLLKVEQLTITDSWTNTNLVENINFTVSHGETLGIIGESGRGNQ</sequence>
<evidence type="ECO:0000256" key="7">
    <source>
        <dbReference type="ARBA" id="ARBA00023112"/>
    </source>
</evidence>
<evidence type="ECO:0000256" key="4">
    <source>
        <dbReference type="ARBA" id="ARBA00022596"/>
    </source>
</evidence>
<keyword evidence="12" id="KW-1185">Reference proteome</keyword>
<reference evidence="11 12" key="1">
    <citation type="submission" date="2018-06" db="EMBL/GenBank/DDBJ databases">
        <authorList>
            <consortium name="Pathogen Informatics"/>
            <person name="Doyle S."/>
        </authorList>
    </citation>
    <scope>NUCLEOTIDE SEQUENCE [LARGE SCALE GENOMIC DNA]</scope>
    <source>
        <strain evidence="11 12">NCTC11807</strain>
    </source>
</reference>
<dbReference type="Proteomes" id="UP000255425">
    <property type="component" value="Unassembled WGS sequence"/>
</dbReference>
<evidence type="ECO:0000313" key="11">
    <source>
        <dbReference type="EMBL" id="SUM67213.1"/>
    </source>
</evidence>
<keyword evidence="4" id="KW-0533">Nickel</keyword>
<evidence type="ECO:0000256" key="6">
    <source>
        <dbReference type="ARBA" id="ARBA00022989"/>
    </source>
</evidence>
<dbReference type="GO" id="GO:0015675">
    <property type="term" value="P:nickel cation transport"/>
    <property type="evidence" value="ECO:0007669"/>
    <property type="project" value="UniProtKB-KW"/>
</dbReference>
<dbReference type="Pfam" id="PF12911">
    <property type="entry name" value="OppC_N"/>
    <property type="match status" value="1"/>
</dbReference>
<comment type="subcellular location">
    <subcellularLocation>
        <location evidence="1 9">Cell membrane</location>
        <topology evidence="1 9">Multi-pass membrane protein</topology>
    </subcellularLocation>
</comment>
<keyword evidence="7" id="KW-0406">Ion transport</keyword>